<proteinExistence type="predicted"/>
<protein>
    <submittedName>
        <fullName evidence="2">Uncharacterized protein LOC129928198</fullName>
    </submittedName>
</protein>
<accession>A0A9W3BCU6</accession>
<dbReference type="AlphaFoldDB" id="A0A9W3BCU6"/>
<evidence type="ECO:0000313" key="1">
    <source>
        <dbReference type="Proteomes" id="UP001165740"/>
    </source>
</evidence>
<dbReference type="OrthoDB" id="6180950at2759"/>
<sequence>MKKRVNNKFKYVYILKRGKPNRKRSIFGKSKPEDLKDLLDRKIKNPLTQMIHFLHGILYVVNSAAEYCRNFMLKEMLEYCWDHVEDVSVHKMRPKFVLQMYRLLALQNLVKNIHDKECSEEDLKKKCFIPSVDVELLDESGTTSPCPCSNPIYLHYYHKMEKCLTKDNVVTSSKYLKSTPSLRSKRTFFLTVQKCVDALSDINLKEYTN</sequence>
<organism evidence="1 2">
    <name type="scientific">Biomphalaria glabrata</name>
    <name type="common">Bloodfluke planorb</name>
    <name type="synonym">Freshwater snail</name>
    <dbReference type="NCBI Taxonomy" id="6526"/>
    <lineage>
        <taxon>Eukaryota</taxon>
        <taxon>Metazoa</taxon>
        <taxon>Spiralia</taxon>
        <taxon>Lophotrochozoa</taxon>
        <taxon>Mollusca</taxon>
        <taxon>Gastropoda</taxon>
        <taxon>Heterobranchia</taxon>
        <taxon>Euthyneura</taxon>
        <taxon>Panpulmonata</taxon>
        <taxon>Hygrophila</taxon>
        <taxon>Lymnaeoidea</taxon>
        <taxon>Planorbidae</taxon>
        <taxon>Biomphalaria</taxon>
    </lineage>
</organism>
<reference evidence="2" key="1">
    <citation type="submission" date="2025-08" db="UniProtKB">
        <authorList>
            <consortium name="RefSeq"/>
        </authorList>
    </citation>
    <scope>IDENTIFICATION</scope>
</reference>
<dbReference type="GeneID" id="129928198"/>
<name>A0A9W3BCU6_BIOGL</name>
<keyword evidence="1" id="KW-1185">Reference proteome</keyword>
<evidence type="ECO:0000313" key="2">
    <source>
        <dbReference type="RefSeq" id="XP_055897244.1"/>
    </source>
</evidence>
<gene>
    <name evidence="2" type="primary">LOC129928198</name>
</gene>
<dbReference type="Proteomes" id="UP001165740">
    <property type="component" value="Chromosome 9"/>
</dbReference>
<dbReference type="RefSeq" id="XP_055897244.1">
    <property type="nucleotide sequence ID" value="XM_056041269.1"/>
</dbReference>